<gene>
    <name evidence="2" type="ORF">LC0644_0060</name>
</gene>
<dbReference type="RefSeq" id="WP_003599901.1">
    <property type="nucleotide sequence ID" value="NZ_BAYM01000008.1"/>
</dbReference>
<proteinExistence type="predicted"/>
<organism evidence="2 3">
    <name type="scientific">Lacticaseibacillus paracasei NRIC 0644</name>
    <dbReference type="NCBI Taxonomy" id="1435038"/>
    <lineage>
        <taxon>Bacteria</taxon>
        <taxon>Bacillati</taxon>
        <taxon>Bacillota</taxon>
        <taxon>Bacilli</taxon>
        <taxon>Lactobacillales</taxon>
        <taxon>Lactobacillaceae</taxon>
        <taxon>Lacticaseibacillus</taxon>
    </lineage>
</organism>
<evidence type="ECO:0000313" key="3">
    <source>
        <dbReference type="Proteomes" id="UP000032552"/>
    </source>
</evidence>
<feature type="compositionally biased region" description="Low complexity" evidence="1">
    <location>
        <begin position="186"/>
        <end position="210"/>
    </location>
</feature>
<dbReference type="AlphaFoldDB" id="A0A0C9PKD9"/>
<comment type="caution">
    <text evidence="2">The sequence shown here is derived from an EMBL/GenBank/DDBJ whole genome shotgun (WGS) entry which is preliminary data.</text>
</comment>
<sequence>MKRRKLVLISLAVIVVIAALIFGVARHNKTQAEQAIQARNAKVDQTLTAIRTQHKKNVALKDDAKRLQALANLETRSEAYSLRADRKQPVIALYKELINKEKAYFTDKNQKSLKKNKLTDDQLKDIKKKDLQAKLAGLNALTDVLNTQRDIVYNDKNFKTLSTEIQHLSERYAERLRQMTQDEDQASQAAASSSQAAAELQDQQSQSEQSNTGQNTDASQSGNTASGQANTGVGTVGSTTGYGNNYGNSTWNWYGSNNSNYWGSTTGNGGTGTSTTPKGGSGSGSGKTNQESTTVNNSGNQSYDTTGNGGGQASSGADGTNP</sequence>
<feature type="region of interest" description="Disordered" evidence="1">
    <location>
        <begin position="265"/>
        <end position="322"/>
    </location>
</feature>
<feature type="compositionally biased region" description="Polar residues" evidence="1">
    <location>
        <begin position="211"/>
        <end position="229"/>
    </location>
</feature>
<name>A0A0C9PKD9_LACPA</name>
<evidence type="ECO:0000313" key="2">
    <source>
        <dbReference type="EMBL" id="GAN35471.1"/>
    </source>
</evidence>
<reference evidence="3" key="1">
    <citation type="submission" date="2014-05" db="EMBL/GenBank/DDBJ databases">
        <title>Whole genome sequencing of Lactobacillus casei NRIC0644.</title>
        <authorList>
            <person name="Atarashi H."/>
            <person name="Yoshida Y."/>
            <person name="Fujimura S."/>
            <person name="Tanaka N."/>
            <person name="Shiwa Y."/>
            <person name="Yoshikawa H."/>
            <person name="Okada S."/>
            <person name="Nakagawa J."/>
        </authorList>
    </citation>
    <scope>NUCLEOTIDE SEQUENCE [LARGE SCALE GENOMIC DNA]</scope>
    <source>
        <strain evidence="3">NRIC0644</strain>
    </source>
</reference>
<evidence type="ECO:0000256" key="1">
    <source>
        <dbReference type="SAM" id="MobiDB-lite"/>
    </source>
</evidence>
<accession>A0A0C9PKD9</accession>
<protein>
    <recommendedName>
        <fullName evidence="4">Extracellular protein</fullName>
    </recommendedName>
</protein>
<dbReference type="Proteomes" id="UP000032552">
    <property type="component" value="Unassembled WGS sequence"/>
</dbReference>
<evidence type="ECO:0008006" key="4">
    <source>
        <dbReference type="Google" id="ProtNLM"/>
    </source>
</evidence>
<dbReference type="EMBL" id="BAYM01000008">
    <property type="protein sequence ID" value="GAN35471.1"/>
    <property type="molecule type" value="Genomic_DNA"/>
</dbReference>
<feature type="region of interest" description="Disordered" evidence="1">
    <location>
        <begin position="179"/>
        <end position="232"/>
    </location>
</feature>
<feature type="compositionally biased region" description="Polar residues" evidence="1">
    <location>
        <begin position="290"/>
        <end position="306"/>
    </location>
</feature>